<reference evidence="1 2" key="2">
    <citation type="journal article" date="2016" name="Front. Microbiol.">
        <title>When Genome-Based Approach Meets the 'Old but Good': Revealing Genes Involved in the Antibacterial Activity of Pseudomonas sp. P482 against Soft Rot Pathogens.</title>
        <authorList>
            <person name="Krzyzanowska D.M."/>
            <person name="Ossowicki A."/>
            <person name="Rajewska M."/>
            <person name="Maciag T."/>
            <person name="Jablonska M."/>
            <person name="Obuchowski M."/>
            <person name="Heeb S."/>
            <person name="Jafra S."/>
        </authorList>
    </citation>
    <scope>NUCLEOTIDE SEQUENCE [LARGE SCALE GENOMIC DNA]</scope>
    <source>
        <strain evidence="1 2">P482</strain>
    </source>
</reference>
<dbReference type="EMBL" id="CP071706">
    <property type="protein sequence ID" value="KDO00946.1"/>
    <property type="molecule type" value="Genomic_DNA"/>
</dbReference>
<dbReference type="GeneID" id="98282792"/>
<dbReference type="KEGG" id="pdw:BV82_1400"/>
<dbReference type="AlphaFoldDB" id="A0AAP0XB16"/>
<reference evidence="1 2" key="1">
    <citation type="journal article" date="2014" name="Genome Announc.">
        <title>Genome Sequence of Pseudomonas sp. Strain P482, a Tomato Rhizosphere Isolate with Broad-Spectrum Antimicrobial Activity.</title>
        <authorList>
            <person name="Krzyzanowska D.M."/>
            <person name="Ossowicki A."/>
            <person name="Jafra S."/>
        </authorList>
    </citation>
    <scope>NUCLEOTIDE SEQUENCE [LARGE SCALE GENOMIC DNA]</scope>
    <source>
        <strain evidence="1 2">P482</strain>
    </source>
</reference>
<sequence length="47" mass="5436">MQSSWYLKAASLAENPRVFVDVLQREGHHRVLVVELPAFFIIQGRKV</sequence>
<accession>A0AAP0XB16</accession>
<organism evidence="1 2">
    <name type="scientific">Pseudomonas donghuensis</name>
    <dbReference type="NCBI Taxonomy" id="1163398"/>
    <lineage>
        <taxon>Bacteria</taxon>
        <taxon>Pseudomonadati</taxon>
        <taxon>Pseudomonadota</taxon>
        <taxon>Gammaproteobacteria</taxon>
        <taxon>Pseudomonadales</taxon>
        <taxon>Pseudomonadaceae</taxon>
        <taxon>Pseudomonas</taxon>
    </lineage>
</organism>
<gene>
    <name evidence="1" type="ORF">BV82_1400</name>
</gene>
<proteinExistence type="predicted"/>
<evidence type="ECO:0000313" key="2">
    <source>
        <dbReference type="Proteomes" id="UP000027121"/>
    </source>
</evidence>
<dbReference type="Proteomes" id="UP000027121">
    <property type="component" value="Chromosome"/>
</dbReference>
<evidence type="ECO:0000313" key="1">
    <source>
        <dbReference type="EMBL" id="KDO00946.1"/>
    </source>
</evidence>
<keyword evidence="2" id="KW-1185">Reference proteome</keyword>
<name>A0AAP0XB16_9PSED</name>
<protein>
    <submittedName>
        <fullName evidence="1">Uncharacterized protein</fullName>
    </submittedName>
</protein>
<dbReference type="RefSeq" id="WP_158467534.1">
    <property type="nucleotide sequence ID" value="NZ_CATKPL010000044.1"/>
</dbReference>